<keyword evidence="2 3" id="KW-0472">Membrane</keyword>
<dbReference type="PIRSF" id="PIRSF016661">
    <property type="entry name" value="BioY"/>
    <property type="match status" value="1"/>
</dbReference>
<evidence type="ECO:0000313" key="5">
    <source>
        <dbReference type="Proteomes" id="UP000823921"/>
    </source>
</evidence>
<protein>
    <recommendedName>
        <fullName evidence="2">Biotin transporter</fullName>
    </recommendedName>
</protein>
<keyword evidence="3" id="KW-0812">Transmembrane</keyword>
<comment type="caution">
    <text evidence="4">The sequence shown here is derived from an EMBL/GenBank/DDBJ whole genome shotgun (WGS) entry which is preliminary data.</text>
</comment>
<dbReference type="EMBL" id="DWXO01000047">
    <property type="protein sequence ID" value="HJB80262.1"/>
    <property type="molecule type" value="Genomic_DNA"/>
</dbReference>
<dbReference type="PANTHER" id="PTHR34295">
    <property type="entry name" value="BIOTIN TRANSPORTER BIOY"/>
    <property type="match status" value="1"/>
</dbReference>
<comment type="similarity">
    <text evidence="1 2">Belongs to the BioY family.</text>
</comment>
<gene>
    <name evidence="4" type="ORF">H9712_04705</name>
</gene>
<dbReference type="Gene3D" id="1.10.1760.20">
    <property type="match status" value="1"/>
</dbReference>
<dbReference type="PANTHER" id="PTHR34295:SF1">
    <property type="entry name" value="BIOTIN TRANSPORTER BIOY"/>
    <property type="match status" value="1"/>
</dbReference>
<reference evidence="4" key="2">
    <citation type="submission" date="2021-04" db="EMBL/GenBank/DDBJ databases">
        <authorList>
            <person name="Gilroy R."/>
        </authorList>
    </citation>
    <scope>NUCLEOTIDE SEQUENCE</scope>
    <source>
        <strain evidence="4">CHK192-8294</strain>
    </source>
</reference>
<keyword evidence="2" id="KW-1003">Cell membrane</keyword>
<dbReference type="InterPro" id="IPR003784">
    <property type="entry name" value="BioY"/>
</dbReference>
<feature type="transmembrane region" description="Helical" evidence="3">
    <location>
        <begin position="7"/>
        <end position="24"/>
    </location>
</feature>
<dbReference type="AlphaFoldDB" id="A0A9D2MLC3"/>
<evidence type="ECO:0000256" key="1">
    <source>
        <dbReference type="ARBA" id="ARBA00010692"/>
    </source>
</evidence>
<accession>A0A9D2MLC3</accession>
<proteinExistence type="inferred from homology"/>
<evidence type="ECO:0000313" key="4">
    <source>
        <dbReference type="EMBL" id="HJB80262.1"/>
    </source>
</evidence>
<dbReference type="Proteomes" id="UP000823921">
    <property type="component" value="Unassembled WGS sequence"/>
</dbReference>
<dbReference type="Pfam" id="PF02632">
    <property type="entry name" value="BioY"/>
    <property type="match status" value="1"/>
</dbReference>
<feature type="transmembrane region" description="Helical" evidence="3">
    <location>
        <begin position="144"/>
        <end position="166"/>
    </location>
</feature>
<dbReference type="GO" id="GO:0005886">
    <property type="term" value="C:plasma membrane"/>
    <property type="evidence" value="ECO:0007669"/>
    <property type="project" value="UniProtKB-SubCell"/>
</dbReference>
<organism evidence="4 5">
    <name type="scientific">Candidatus Flavonifractor intestinigallinarum</name>
    <dbReference type="NCBI Taxonomy" id="2838586"/>
    <lineage>
        <taxon>Bacteria</taxon>
        <taxon>Bacillati</taxon>
        <taxon>Bacillota</taxon>
        <taxon>Clostridia</taxon>
        <taxon>Eubacteriales</taxon>
        <taxon>Oscillospiraceae</taxon>
        <taxon>Flavonifractor</taxon>
    </lineage>
</organism>
<sequence length="179" mass="18429">MKVKSLVHVAVMAALITLCAWITIPTVVPFTLQTFAIFLAVGILGGKLGSLSVLVYLLLGAVGLPVFSGFSGGIGRFAGVTGGYLIGFLLIPLVMWGAQTLFGKGPVVFVLSAALGLAVCYAFGTAWFVLMYAATSGPVGVVSALWSCVIPFLIPDALKLALALVLSRRLAPVMAKAAA</sequence>
<name>A0A9D2MLC3_9FIRM</name>
<keyword evidence="3" id="KW-1133">Transmembrane helix</keyword>
<reference evidence="4" key="1">
    <citation type="journal article" date="2021" name="PeerJ">
        <title>Extensive microbial diversity within the chicken gut microbiome revealed by metagenomics and culture.</title>
        <authorList>
            <person name="Gilroy R."/>
            <person name="Ravi A."/>
            <person name="Getino M."/>
            <person name="Pursley I."/>
            <person name="Horton D.L."/>
            <person name="Alikhan N.F."/>
            <person name="Baker D."/>
            <person name="Gharbi K."/>
            <person name="Hall N."/>
            <person name="Watson M."/>
            <person name="Adriaenssens E.M."/>
            <person name="Foster-Nyarko E."/>
            <person name="Jarju S."/>
            <person name="Secka A."/>
            <person name="Antonio M."/>
            <person name="Oren A."/>
            <person name="Chaudhuri R.R."/>
            <person name="La Ragione R."/>
            <person name="Hildebrand F."/>
            <person name="Pallen M.J."/>
        </authorList>
    </citation>
    <scope>NUCLEOTIDE SEQUENCE</scope>
    <source>
        <strain evidence="4">CHK192-8294</strain>
    </source>
</reference>
<comment type="subcellular location">
    <subcellularLocation>
        <location evidence="2">Cell membrane</location>
        <topology evidence="2">Multi-pass membrane protein</topology>
    </subcellularLocation>
</comment>
<keyword evidence="2" id="KW-0813">Transport</keyword>
<evidence type="ECO:0000256" key="2">
    <source>
        <dbReference type="PIRNR" id="PIRNR016661"/>
    </source>
</evidence>
<evidence type="ECO:0000256" key="3">
    <source>
        <dbReference type="SAM" id="Phobius"/>
    </source>
</evidence>
<dbReference type="GO" id="GO:0015225">
    <property type="term" value="F:biotin transmembrane transporter activity"/>
    <property type="evidence" value="ECO:0007669"/>
    <property type="project" value="UniProtKB-UniRule"/>
</dbReference>
<feature type="transmembrane region" description="Helical" evidence="3">
    <location>
        <begin position="108"/>
        <end position="132"/>
    </location>
</feature>
<feature type="transmembrane region" description="Helical" evidence="3">
    <location>
        <begin position="77"/>
        <end position="96"/>
    </location>
</feature>